<comment type="cofactor">
    <cofactor evidence="1">
        <name>Fe(2+)</name>
        <dbReference type="ChEBI" id="CHEBI:29033"/>
    </cofactor>
</comment>
<dbReference type="InterPro" id="IPR003819">
    <property type="entry name" value="TauD/TfdA-like"/>
</dbReference>
<keyword evidence="5" id="KW-0560">Oxidoreductase</keyword>
<evidence type="ECO:0000256" key="5">
    <source>
        <dbReference type="ARBA" id="ARBA00023002"/>
    </source>
</evidence>
<reference evidence="9 10" key="1">
    <citation type="journal article" date="2014" name="BMC Genomics">
        <title>Comparative genomics of the major fungal agents of human and animal Sporotrichosis: Sporothrix schenckii and Sporothrix brasiliensis.</title>
        <authorList>
            <person name="Teixeira M.M."/>
            <person name="de Almeida L.G."/>
            <person name="Kubitschek-Barreira P."/>
            <person name="Alves F.L."/>
            <person name="Kioshima E.S."/>
            <person name="Abadio A.K."/>
            <person name="Fernandes L."/>
            <person name="Derengowski L.S."/>
            <person name="Ferreira K.S."/>
            <person name="Souza R.C."/>
            <person name="Ruiz J.C."/>
            <person name="de Andrade N.C."/>
            <person name="Paes H.C."/>
            <person name="Nicola A.M."/>
            <person name="Albuquerque P."/>
            <person name="Gerber A.L."/>
            <person name="Martins V.P."/>
            <person name="Peconick L.D."/>
            <person name="Neto A.V."/>
            <person name="Chaucanez C.B."/>
            <person name="Silva P.A."/>
            <person name="Cunha O.L."/>
            <person name="de Oliveira F.F."/>
            <person name="dos Santos T.C."/>
            <person name="Barros A.L."/>
            <person name="Soares M.A."/>
            <person name="de Oliveira L.M."/>
            <person name="Marini M.M."/>
            <person name="Villalobos-Duno H."/>
            <person name="Cunha M.M."/>
            <person name="de Hoog S."/>
            <person name="da Silveira J.F."/>
            <person name="Henrissat B."/>
            <person name="Nino-Vega G.A."/>
            <person name="Cisalpino P.S."/>
            <person name="Mora-Montes H.M."/>
            <person name="Almeida S.R."/>
            <person name="Stajich J.E."/>
            <person name="Lopes-Bezerra L.M."/>
            <person name="Vasconcelos A.T."/>
            <person name="Felipe M.S."/>
        </authorList>
    </citation>
    <scope>NUCLEOTIDE SEQUENCE [LARGE SCALE GENOMIC DNA]</scope>
    <source>
        <strain evidence="9 10">5110</strain>
    </source>
</reference>
<dbReference type="Pfam" id="PF02668">
    <property type="entry name" value="TauD"/>
    <property type="match status" value="1"/>
</dbReference>
<evidence type="ECO:0000256" key="7">
    <source>
        <dbReference type="SAM" id="MobiDB-lite"/>
    </source>
</evidence>
<dbReference type="VEuPathDB" id="FungiDB:SPBR_08489"/>
<organism evidence="9 10">
    <name type="scientific">Sporothrix brasiliensis 5110</name>
    <dbReference type="NCBI Taxonomy" id="1398154"/>
    <lineage>
        <taxon>Eukaryota</taxon>
        <taxon>Fungi</taxon>
        <taxon>Dikarya</taxon>
        <taxon>Ascomycota</taxon>
        <taxon>Pezizomycotina</taxon>
        <taxon>Sordariomycetes</taxon>
        <taxon>Sordariomycetidae</taxon>
        <taxon>Ophiostomatales</taxon>
        <taxon>Ophiostomataceae</taxon>
        <taxon>Sporothrix</taxon>
    </lineage>
</organism>
<dbReference type="RefSeq" id="XP_040614463.1">
    <property type="nucleotide sequence ID" value="XM_040766727.1"/>
</dbReference>
<dbReference type="PANTHER" id="PTHR30468">
    <property type="entry name" value="ALPHA-KETOGLUTARATE-DEPENDENT SULFONATE DIOXYGENASE"/>
    <property type="match status" value="1"/>
</dbReference>
<evidence type="ECO:0000256" key="6">
    <source>
        <dbReference type="ARBA" id="ARBA00023004"/>
    </source>
</evidence>
<evidence type="ECO:0000256" key="3">
    <source>
        <dbReference type="ARBA" id="ARBA00022723"/>
    </source>
</evidence>
<accession>A0A0C2F5Z6</accession>
<dbReference type="GO" id="GO:0046872">
    <property type="term" value="F:metal ion binding"/>
    <property type="evidence" value="ECO:0007669"/>
    <property type="project" value="UniProtKB-KW"/>
</dbReference>
<keyword evidence="10" id="KW-1185">Reference proteome</keyword>
<evidence type="ECO:0000313" key="9">
    <source>
        <dbReference type="EMBL" id="KIH86453.1"/>
    </source>
</evidence>
<proteinExistence type="inferred from homology"/>
<dbReference type="OrthoDB" id="10257314at2759"/>
<dbReference type="HOGENOM" id="CLU_036005_0_0_1"/>
<evidence type="ECO:0000256" key="1">
    <source>
        <dbReference type="ARBA" id="ARBA00001954"/>
    </source>
</evidence>
<dbReference type="InterPro" id="IPR051323">
    <property type="entry name" value="AtsK-like"/>
</dbReference>
<dbReference type="Gene3D" id="3.60.130.10">
    <property type="entry name" value="Clavaminate synthase-like"/>
    <property type="match status" value="1"/>
</dbReference>
<dbReference type="Proteomes" id="UP000031575">
    <property type="component" value="Unassembled WGS sequence"/>
</dbReference>
<evidence type="ECO:0000259" key="8">
    <source>
        <dbReference type="Pfam" id="PF02668"/>
    </source>
</evidence>
<dbReference type="EMBL" id="AWTV01000011">
    <property type="protein sequence ID" value="KIH86453.1"/>
    <property type="molecule type" value="Genomic_DNA"/>
</dbReference>
<name>A0A0C2F5Z6_9PEZI</name>
<dbReference type="GO" id="GO:0016706">
    <property type="term" value="F:2-oxoglutarate-dependent dioxygenase activity"/>
    <property type="evidence" value="ECO:0007669"/>
    <property type="project" value="TreeGrafter"/>
</dbReference>
<dbReference type="AlphaFoldDB" id="A0A0C2F5Z6"/>
<feature type="domain" description="TauD/TfdA-like" evidence="8">
    <location>
        <begin position="79"/>
        <end position="355"/>
    </location>
</feature>
<dbReference type="InterPro" id="IPR042098">
    <property type="entry name" value="TauD-like_sf"/>
</dbReference>
<protein>
    <submittedName>
        <fullName evidence="9">Taurine dioxygenase</fullName>
    </submittedName>
</protein>
<feature type="region of interest" description="Disordered" evidence="7">
    <location>
        <begin position="1"/>
        <end position="20"/>
    </location>
</feature>
<comment type="caution">
    <text evidence="9">The sequence shown here is derived from an EMBL/GenBank/DDBJ whole genome shotgun (WGS) entry which is preliminary data.</text>
</comment>
<comment type="similarity">
    <text evidence="2">Belongs to the TfdA dioxygenase family.</text>
</comment>
<evidence type="ECO:0000256" key="2">
    <source>
        <dbReference type="ARBA" id="ARBA00005896"/>
    </source>
</evidence>
<keyword evidence="6" id="KW-0408">Iron</keyword>
<evidence type="ECO:0000313" key="10">
    <source>
        <dbReference type="Proteomes" id="UP000031575"/>
    </source>
</evidence>
<dbReference type="GeneID" id="63681648"/>
<keyword evidence="4 9" id="KW-0223">Dioxygenase</keyword>
<dbReference type="SUPFAM" id="SSF51197">
    <property type="entry name" value="Clavaminate synthase-like"/>
    <property type="match status" value="1"/>
</dbReference>
<evidence type="ECO:0000256" key="4">
    <source>
        <dbReference type="ARBA" id="ARBA00022964"/>
    </source>
</evidence>
<dbReference type="GO" id="GO:0005737">
    <property type="term" value="C:cytoplasm"/>
    <property type="evidence" value="ECO:0007669"/>
    <property type="project" value="TreeGrafter"/>
</dbReference>
<gene>
    <name evidence="9" type="ORF">SPBR_08489</name>
</gene>
<dbReference type="PANTHER" id="PTHR30468:SF1">
    <property type="entry name" value="ALPHA-KETOGLUTARATE-DEPENDENT SULFONATE DIOXYGENASE"/>
    <property type="match status" value="1"/>
</dbReference>
<dbReference type="FunFam" id="3.60.130.10:FF:000003">
    <property type="entry name" value="Alpha-ketoglutarate-dependent taurine dioxygenase"/>
    <property type="match status" value="1"/>
</dbReference>
<sequence>MSATETISAPPATETPPVQAAAETSVEYKEGQYKYAAYLPHYTLVKEPALQEFVHHDVGLRADPAKKALLVDSGATFAEITPAIGTDVRGGRDGKPLQLSALTLAQLDEVALLAAERGVVVFHEQDFADIGPERQVAYGQHFGRLHVHQMGGHIKDYPALLPVYRDFVAGAVDPEIANNTSSIKWHSDMSYEVNGVGTTTFLALDTPASGGDTLYLSTTAAYNALSPAFRAFLHGKYAVHSGASQAAVHEHRDRYIREPIETLHPVVRTHPVTGARSLYVNRLYTRRIHGLKAEESAAVLAFLYNHIEHGQDWHMRVHWTPGTVIVYDNRNTQHSALRDFAVQEGVTRRHMLRITPQAERPYFDAEDTKDEAAKGDGGVVATLTIAQE</sequence>
<keyword evidence="3" id="KW-0479">Metal-binding</keyword>